<dbReference type="GO" id="GO:0005975">
    <property type="term" value="P:carbohydrate metabolic process"/>
    <property type="evidence" value="ECO:0007669"/>
    <property type="project" value="InterPro"/>
</dbReference>
<dbReference type="CDD" id="cd10959">
    <property type="entry name" value="CE4_NodB_like_3"/>
    <property type="match status" value="1"/>
</dbReference>
<dbReference type="PANTHER" id="PTHR10587:SF137">
    <property type="entry name" value="4-DEOXY-4-FORMAMIDO-L-ARABINOSE-PHOSPHOUNDECAPRENOL DEFORMYLASE ARND-RELATED"/>
    <property type="match status" value="1"/>
</dbReference>
<dbReference type="AlphaFoldDB" id="A0A937UUN9"/>
<dbReference type="SUPFAM" id="SSF88713">
    <property type="entry name" value="Glycoside hydrolase/deacetylase"/>
    <property type="match status" value="1"/>
</dbReference>
<dbReference type="GO" id="GO:0016810">
    <property type="term" value="F:hydrolase activity, acting on carbon-nitrogen (but not peptide) bonds"/>
    <property type="evidence" value="ECO:0007669"/>
    <property type="project" value="InterPro"/>
</dbReference>
<evidence type="ECO:0000313" key="4">
    <source>
        <dbReference type="Proteomes" id="UP000604475"/>
    </source>
</evidence>
<dbReference type="InterPro" id="IPR050248">
    <property type="entry name" value="Polysacc_deacetylase_ArnD"/>
</dbReference>
<sequence length="274" mass="28461">MPGLHRCGGRPTATPAAVSDPPRASGPRASGSQAAAVALTAAAAVAVAHAGPALASWPALRARLLPGLAGIGRADHVALTFDDGPDPASTPHFLEALAATGTRATFFVLGPMLARAPGLGRELVAAGHEVAVHGWEHRYTTFRTPWALADDLARSRDLVTDVTGRSPLFFRPPYGVLSAGALTAARRLGLRPVLWTAWGRDWTRRATPATVLATVRRDLAGGGTVLLHDCDCTSAPLSWRSALGALPALLDDCAARGLRVGPLAEHFTPPATTR</sequence>
<dbReference type="InterPro" id="IPR002509">
    <property type="entry name" value="NODB_dom"/>
</dbReference>
<dbReference type="EMBL" id="JAEACQ010000268">
    <property type="protein sequence ID" value="MBL7631366.1"/>
    <property type="molecule type" value="Genomic_DNA"/>
</dbReference>
<evidence type="ECO:0000256" key="1">
    <source>
        <dbReference type="SAM" id="MobiDB-lite"/>
    </source>
</evidence>
<name>A0A937UUN9_9ACTN</name>
<proteinExistence type="predicted"/>
<organism evidence="3 4">
    <name type="scientific">Frankia nepalensis</name>
    <dbReference type="NCBI Taxonomy" id="1836974"/>
    <lineage>
        <taxon>Bacteria</taxon>
        <taxon>Bacillati</taxon>
        <taxon>Actinomycetota</taxon>
        <taxon>Actinomycetes</taxon>
        <taxon>Frankiales</taxon>
        <taxon>Frankiaceae</taxon>
        <taxon>Frankia</taxon>
    </lineage>
</organism>
<evidence type="ECO:0000313" key="3">
    <source>
        <dbReference type="EMBL" id="MBL7631366.1"/>
    </source>
</evidence>
<protein>
    <submittedName>
        <fullName evidence="3">Polysaccharide deacetylase family protein</fullName>
    </submittedName>
</protein>
<dbReference type="PANTHER" id="PTHR10587">
    <property type="entry name" value="GLYCOSYL TRANSFERASE-RELATED"/>
    <property type="match status" value="1"/>
</dbReference>
<keyword evidence="4" id="KW-1185">Reference proteome</keyword>
<gene>
    <name evidence="3" type="ORF">I7412_30245</name>
</gene>
<accession>A0A937UUN9</accession>
<dbReference type="Proteomes" id="UP000604475">
    <property type="component" value="Unassembled WGS sequence"/>
</dbReference>
<feature type="domain" description="NodB homology" evidence="2">
    <location>
        <begin position="75"/>
        <end position="261"/>
    </location>
</feature>
<dbReference type="Gene3D" id="3.20.20.370">
    <property type="entry name" value="Glycoside hydrolase/deacetylase"/>
    <property type="match status" value="1"/>
</dbReference>
<dbReference type="PROSITE" id="PS51677">
    <property type="entry name" value="NODB"/>
    <property type="match status" value="1"/>
</dbReference>
<dbReference type="Pfam" id="PF01522">
    <property type="entry name" value="Polysacc_deac_1"/>
    <property type="match status" value="1"/>
</dbReference>
<dbReference type="InterPro" id="IPR011330">
    <property type="entry name" value="Glyco_hydro/deAcase_b/a-brl"/>
</dbReference>
<comment type="caution">
    <text evidence="3">The sequence shown here is derived from an EMBL/GenBank/DDBJ whole genome shotgun (WGS) entry which is preliminary data.</text>
</comment>
<reference evidence="3" key="1">
    <citation type="submission" date="2020-12" db="EMBL/GenBank/DDBJ databases">
        <title>Genomic characterization of non-nitrogen-fixing Frankia strains.</title>
        <authorList>
            <person name="Carlos-Shanley C."/>
            <person name="Guerra T."/>
            <person name="Hahn D."/>
        </authorList>
    </citation>
    <scope>NUCLEOTIDE SEQUENCE</scope>
    <source>
        <strain evidence="3">CN6</strain>
    </source>
</reference>
<evidence type="ECO:0000259" key="2">
    <source>
        <dbReference type="PROSITE" id="PS51677"/>
    </source>
</evidence>
<feature type="region of interest" description="Disordered" evidence="1">
    <location>
        <begin position="1"/>
        <end position="31"/>
    </location>
</feature>